<gene>
    <name evidence="1" type="ORF">CIP107547_01614</name>
</gene>
<dbReference type="KEGG" id="cdi:DIP1405"/>
<organism evidence="1 2">
    <name type="scientific">Corynebacterium diphtheriae</name>
    <dbReference type="NCBI Taxonomy" id="1717"/>
    <lineage>
        <taxon>Bacteria</taxon>
        <taxon>Bacillati</taxon>
        <taxon>Actinomycetota</taxon>
        <taxon>Actinomycetes</taxon>
        <taxon>Mycobacteriales</taxon>
        <taxon>Corynebacteriaceae</taxon>
        <taxon>Corynebacterium</taxon>
    </lineage>
</organism>
<dbReference type="EMBL" id="CADDAV010000020">
    <property type="protein sequence ID" value="CAB0608149.1"/>
    <property type="molecule type" value="Genomic_DNA"/>
</dbReference>
<evidence type="ECO:0000313" key="1">
    <source>
        <dbReference type="EMBL" id="CAB0608149.1"/>
    </source>
</evidence>
<comment type="caution">
    <text evidence="1">The sequence shown here is derived from an EMBL/GenBank/DDBJ whole genome shotgun (WGS) entry which is preliminary data.</text>
</comment>
<reference evidence="1 2" key="1">
    <citation type="submission" date="2020-02" db="EMBL/GenBank/DDBJ databases">
        <authorList>
            <person name="Brisse S."/>
        </authorList>
    </citation>
    <scope>NUCLEOTIDE SEQUENCE [LARGE SCALE GENOMIC DNA]</scope>
    <source>
        <strain evidence="1">CIP107547</strain>
    </source>
</reference>
<dbReference type="Proteomes" id="UP000480222">
    <property type="component" value="Unassembled WGS sequence"/>
</dbReference>
<dbReference type="KEGG" id="cdip:ERS451417_01428"/>
<sequence length="65" mass="7300">MAFCLTERANTIIRVQSQQPNCMYAIVGYGAMPESFLLSLSFMQFLSTKSKTVVAVTLDDLSQFR</sequence>
<evidence type="ECO:0000313" key="2">
    <source>
        <dbReference type="Proteomes" id="UP000480222"/>
    </source>
</evidence>
<accession>A0A0D6GCS1</accession>
<protein>
    <submittedName>
        <fullName evidence="1">Uncharacterized protein</fullName>
    </submittedName>
</protein>
<proteinExistence type="predicted"/>
<dbReference type="AlphaFoldDB" id="A0A0D6GCS1"/>
<name>A0A0D6GCS1_CORDP</name>